<dbReference type="GO" id="GO:0015288">
    <property type="term" value="F:porin activity"/>
    <property type="evidence" value="ECO:0007669"/>
    <property type="project" value="InterPro"/>
</dbReference>
<evidence type="ECO:0000256" key="2">
    <source>
        <dbReference type="RuleBase" id="RU363072"/>
    </source>
</evidence>
<dbReference type="InterPro" id="IPR038673">
    <property type="entry name" value="OprB_sf"/>
</dbReference>
<sequence length="274" mass="29880">MTRYEFAAGLNACIQQIEKQFGSGTANSTNQQDLVTLQRLTQEFQTELTALQGRFEDLERRINDLEGNQFSTTAKLGGDDPEDGAILGENAHAAGLQFLLLPTDNILTGLSFIYGYSPDGRLNTFTGSAIADASGFINQRSNIYALSGTLQWRISPKVTFSTWGGLVGTYASQTDAFAVSTNYIFSLGFPDLFKEGNVLGILFGQPPKLLEVGNFSGSSGLGENANSFHVEAFYQFKVSDNISITPGLFWVTNPGNIEDNNDIFVGTLRTVFRF</sequence>
<keyword evidence="5" id="KW-1185">Reference proteome</keyword>
<dbReference type="Pfam" id="PF04966">
    <property type="entry name" value="OprB"/>
    <property type="match status" value="2"/>
</dbReference>
<name>A0AAE3GNV1_9CYAN</name>
<comment type="similarity">
    <text evidence="1 2">Belongs to the OprB family.</text>
</comment>
<feature type="coiled-coil region" evidence="3">
    <location>
        <begin position="41"/>
        <end position="68"/>
    </location>
</feature>
<evidence type="ECO:0000313" key="5">
    <source>
        <dbReference type="Proteomes" id="UP001204953"/>
    </source>
</evidence>
<accession>A0AAE3GNV1</accession>
<dbReference type="InterPro" id="IPR047684">
    <property type="entry name" value="Por_som-like"/>
</dbReference>
<comment type="caution">
    <text evidence="4">The sequence shown here is derived from an EMBL/GenBank/DDBJ whole genome shotgun (WGS) entry which is preliminary data.</text>
</comment>
<keyword evidence="3" id="KW-0175">Coiled coil</keyword>
<evidence type="ECO:0000313" key="4">
    <source>
        <dbReference type="EMBL" id="MCP2727068.1"/>
    </source>
</evidence>
<organism evidence="4 5">
    <name type="scientific">Limnofasciculus baicalensis BBK-W-15</name>
    <dbReference type="NCBI Taxonomy" id="2699891"/>
    <lineage>
        <taxon>Bacteria</taxon>
        <taxon>Bacillati</taxon>
        <taxon>Cyanobacteriota</taxon>
        <taxon>Cyanophyceae</taxon>
        <taxon>Coleofasciculales</taxon>
        <taxon>Coleofasciculaceae</taxon>
        <taxon>Limnofasciculus</taxon>
        <taxon>Limnofasciculus baicalensis</taxon>
    </lineage>
</organism>
<dbReference type="GO" id="GO:0016020">
    <property type="term" value="C:membrane"/>
    <property type="evidence" value="ECO:0007669"/>
    <property type="project" value="InterPro"/>
</dbReference>
<proteinExistence type="inferred from homology"/>
<dbReference type="NCBIfam" id="NF033921">
    <property type="entry name" value="por_somb"/>
    <property type="match status" value="1"/>
</dbReference>
<gene>
    <name evidence="4" type="ORF">NJ959_01075</name>
</gene>
<dbReference type="InterPro" id="IPR007049">
    <property type="entry name" value="Carb-sel_porin_OprB"/>
</dbReference>
<reference evidence="4" key="1">
    <citation type="submission" date="2022-06" db="EMBL/GenBank/DDBJ databases">
        <title>New cyanobacteria of genus Symplocastrum in benthos of Lake Baikal.</title>
        <authorList>
            <person name="Sorokovikova E."/>
            <person name="Tikhonova I."/>
            <person name="Krasnopeev A."/>
            <person name="Evseev P."/>
            <person name="Gladkikh A."/>
            <person name="Belykh O."/>
        </authorList>
    </citation>
    <scope>NUCLEOTIDE SEQUENCE</scope>
    <source>
        <strain evidence="4">BBK-W-15</strain>
    </source>
</reference>
<dbReference type="Gene3D" id="2.40.160.180">
    <property type="entry name" value="Carbohydrate-selective porin OprB"/>
    <property type="match status" value="1"/>
</dbReference>
<dbReference type="AlphaFoldDB" id="A0AAE3GNV1"/>
<dbReference type="PANTHER" id="PTHR43308">
    <property type="entry name" value="OUTER MEMBRANE PROTEIN ALPHA-RELATED"/>
    <property type="match status" value="1"/>
</dbReference>
<dbReference type="InterPro" id="IPR051465">
    <property type="entry name" value="Cell_Envelope_Struct_Comp"/>
</dbReference>
<dbReference type="PANTHER" id="PTHR43308:SF1">
    <property type="entry name" value="OUTER MEMBRANE PROTEIN ALPHA"/>
    <property type="match status" value="1"/>
</dbReference>
<dbReference type="Proteomes" id="UP001204953">
    <property type="component" value="Unassembled WGS sequence"/>
</dbReference>
<evidence type="ECO:0000256" key="3">
    <source>
        <dbReference type="SAM" id="Coils"/>
    </source>
</evidence>
<dbReference type="GO" id="GO:0008643">
    <property type="term" value="P:carbohydrate transport"/>
    <property type="evidence" value="ECO:0007669"/>
    <property type="project" value="InterPro"/>
</dbReference>
<protein>
    <submittedName>
        <fullName evidence="4">Iron uptake porin</fullName>
    </submittedName>
</protein>
<evidence type="ECO:0000256" key="1">
    <source>
        <dbReference type="ARBA" id="ARBA00008769"/>
    </source>
</evidence>
<dbReference type="EMBL" id="JAMZMM010000005">
    <property type="protein sequence ID" value="MCP2727068.1"/>
    <property type="molecule type" value="Genomic_DNA"/>
</dbReference>